<dbReference type="GO" id="GO:0016301">
    <property type="term" value="F:kinase activity"/>
    <property type="evidence" value="ECO:0007669"/>
    <property type="project" value="UniProtKB-KW"/>
</dbReference>
<protein>
    <submittedName>
        <fullName evidence="1">Uncharacterized protein</fullName>
    </submittedName>
</protein>
<keyword evidence="2" id="KW-1185">Reference proteome</keyword>
<sequence>MGFEQGIVIDRLVKTGNVLATLINDVMDISVEDTVRFPLEMRPFRLHSMIKEASCLAKCLCVYKGFDFELDVQSSLPDLVIGDERRAFQMMQGNIRISLNPPGSRSKHDSGFFGFKSDRLMEESHLPPVKFLEQPSSNPRVSEAS</sequence>
<reference evidence="1" key="1">
    <citation type="submission" date="2022-11" db="EMBL/GenBank/DDBJ databases">
        <authorList>
            <person name="Hyden B.L."/>
            <person name="Feng K."/>
            <person name="Yates T."/>
            <person name="Jawdy S."/>
            <person name="Smart L.B."/>
            <person name="Muchero W."/>
        </authorList>
    </citation>
    <scope>NUCLEOTIDE SEQUENCE</scope>
    <source>
        <tissue evidence="1">Shoot tip</tissue>
    </source>
</reference>
<dbReference type="PANTHER" id="PTHR24423:SF629">
    <property type="entry name" value="PROTEIN EIN4"/>
    <property type="match status" value="1"/>
</dbReference>
<feature type="non-terminal residue" evidence="1">
    <location>
        <position position="145"/>
    </location>
</feature>
<accession>A0A9Q0PZB7</accession>
<dbReference type="Proteomes" id="UP001151529">
    <property type="component" value="Chromosome 19"/>
</dbReference>
<dbReference type="GO" id="GO:0051740">
    <property type="term" value="F:ethylene binding"/>
    <property type="evidence" value="ECO:0007669"/>
    <property type="project" value="TreeGrafter"/>
</dbReference>
<organism evidence="1 2">
    <name type="scientific">Salix viminalis</name>
    <name type="common">Common osier</name>
    <name type="synonym">Basket willow</name>
    <dbReference type="NCBI Taxonomy" id="40686"/>
    <lineage>
        <taxon>Eukaryota</taxon>
        <taxon>Viridiplantae</taxon>
        <taxon>Streptophyta</taxon>
        <taxon>Embryophyta</taxon>
        <taxon>Tracheophyta</taxon>
        <taxon>Spermatophyta</taxon>
        <taxon>Magnoliopsida</taxon>
        <taxon>eudicotyledons</taxon>
        <taxon>Gunneridae</taxon>
        <taxon>Pentapetalae</taxon>
        <taxon>rosids</taxon>
        <taxon>fabids</taxon>
        <taxon>Malpighiales</taxon>
        <taxon>Salicaceae</taxon>
        <taxon>Saliceae</taxon>
        <taxon>Salix</taxon>
    </lineage>
</organism>
<dbReference type="PANTHER" id="PTHR24423">
    <property type="entry name" value="TWO-COMPONENT SENSOR HISTIDINE KINASE"/>
    <property type="match status" value="1"/>
</dbReference>
<gene>
    <name evidence="1" type="ORF">OIU85_003518</name>
</gene>
<proteinExistence type="predicted"/>
<name>A0A9Q0PZB7_SALVM</name>
<dbReference type="EMBL" id="JAPFFL010000010">
    <property type="protein sequence ID" value="KAJ6697163.1"/>
    <property type="molecule type" value="Genomic_DNA"/>
</dbReference>
<dbReference type="InterPro" id="IPR036890">
    <property type="entry name" value="HATPase_C_sf"/>
</dbReference>
<evidence type="ECO:0000313" key="1">
    <source>
        <dbReference type="EMBL" id="KAJ6697163.1"/>
    </source>
</evidence>
<dbReference type="GO" id="GO:0005524">
    <property type="term" value="F:ATP binding"/>
    <property type="evidence" value="ECO:0007669"/>
    <property type="project" value="UniProtKB-KW"/>
</dbReference>
<dbReference type="GO" id="GO:0005783">
    <property type="term" value="C:endoplasmic reticulum"/>
    <property type="evidence" value="ECO:0007669"/>
    <property type="project" value="TreeGrafter"/>
</dbReference>
<dbReference type="OrthoDB" id="2015534at2759"/>
<dbReference type="GO" id="GO:0046872">
    <property type="term" value="F:metal ion binding"/>
    <property type="evidence" value="ECO:0007669"/>
    <property type="project" value="UniProtKB-KW"/>
</dbReference>
<dbReference type="Gene3D" id="3.30.565.10">
    <property type="entry name" value="Histidine kinase-like ATPase, C-terminal domain"/>
    <property type="match status" value="1"/>
</dbReference>
<dbReference type="AlphaFoldDB" id="A0A9Q0PZB7"/>
<reference evidence="1" key="2">
    <citation type="journal article" date="2023" name="Int. J. Mol. Sci.">
        <title>De Novo Assembly and Annotation of 11 Diverse Shrub Willow (Salix) Genomes Reveals Novel Gene Organization in Sex-Linked Regions.</title>
        <authorList>
            <person name="Hyden B."/>
            <person name="Feng K."/>
            <person name="Yates T.B."/>
            <person name="Jawdy S."/>
            <person name="Cereghino C."/>
            <person name="Smart L.B."/>
            <person name="Muchero W."/>
        </authorList>
    </citation>
    <scope>NUCLEOTIDE SEQUENCE [LARGE SCALE GENOMIC DNA]</scope>
    <source>
        <tissue evidence="1">Shoot tip</tissue>
    </source>
</reference>
<comment type="caution">
    <text evidence="1">The sequence shown here is derived from an EMBL/GenBank/DDBJ whole genome shotgun (WGS) entry which is preliminary data.</text>
</comment>
<dbReference type="GO" id="GO:0038199">
    <property type="term" value="F:ethylene receptor activity"/>
    <property type="evidence" value="ECO:0007669"/>
    <property type="project" value="TreeGrafter"/>
</dbReference>
<evidence type="ECO:0000313" key="2">
    <source>
        <dbReference type="Proteomes" id="UP001151529"/>
    </source>
</evidence>